<dbReference type="SUPFAM" id="SSF48371">
    <property type="entry name" value="ARM repeat"/>
    <property type="match status" value="1"/>
</dbReference>
<evidence type="ECO:0000256" key="1">
    <source>
        <dbReference type="ARBA" id="ARBA00000885"/>
    </source>
</evidence>
<dbReference type="Pfam" id="PF12796">
    <property type="entry name" value="Ank_2"/>
    <property type="match status" value="1"/>
</dbReference>
<dbReference type="PANTHER" id="PTHR45670">
    <property type="entry name" value="E3 UBIQUITIN-PROTEIN LIGASE TRIP12"/>
    <property type="match status" value="1"/>
</dbReference>
<evidence type="ECO:0000259" key="5">
    <source>
        <dbReference type="Pfam" id="PF25579"/>
    </source>
</evidence>
<evidence type="ECO:0000313" key="7">
    <source>
        <dbReference type="WBParaSite" id="MBELARI_LOCUS8664"/>
    </source>
</evidence>
<sequence>MDGIDPETLLEWLQTGAGDERDLQLMALEQLCMLLLMSDNIDRCFESCPPRTFLPALCKISLDETAPDNVLEVTARAITYYLDVSNEWNGAIKAICNRLAAAEMNDRSSKDLAEQCVKLLEHVCQRETLAVYDAGGIHAMLTLVRQNGNQIHKDTMYSAMSVVTRLCGKMEPNEPALAQCAESLGALLAHEDAKVSESALRCFAALTDRFIRKSMDPIELARHTGKQKDICNLVDHLLASLCATEPPSAVFTSIVLSILSNLCRGSAEVTQQVLSNNLLIAALFAVLTGKNDRCWKEFVAEELPGIGNGISRLGDGRTGKASHRCDPPKDTQALVEAIESGTVDVNYTDDVGQSLLNWAAAFGSIEMVSFFVRLYRPYVNKGSKSSSLHYAACFGRPDVVKMLLQRGANPDLREMKMGKRRWTRLVNEATKITLKWRQSLKVRQYTCMPRTKPLTSCTNLYPFLEIFQKSLNNSVRRSSLLLLRKSVQHMTSDDLRAAAEHLAFESKSEDACSFSDSLVGVLVNVLEQEEDVDGLRTKCFCSTSSTPSVALESDIERTTPGISERDRGQMLNVPISVDEDFSTMQTPPPTVEVVGTPSEAIIAVLYRWKEWRIVRDAETLYIWADPIALEFPQNSNGWIRYCRTVNCGSCTVMDIRRSLDRVKLTRRNHLLRNGDEQRQLAATQCPHRFFKS</sequence>
<dbReference type="InterPro" id="IPR002110">
    <property type="entry name" value="Ankyrin_rpt"/>
</dbReference>
<comment type="function">
    <text evidence="4">E3 ubiquitin-protein ligase which accepts ubiquitin from an E2 ubiquitin-conjugating enzyme in the form of a thioester and then directly transfers the ubiquitin to targeted substrates.</text>
</comment>
<comment type="similarity">
    <text evidence="4">Belongs to the UPL family. K-HECT subfamily.</text>
</comment>
<dbReference type="PANTHER" id="PTHR45670:SF1">
    <property type="entry name" value="E3 UBIQUITIN-PROTEIN LIGASE HECTD1"/>
    <property type="match status" value="1"/>
</dbReference>
<dbReference type="GO" id="GO:0061630">
    <property type="term" value="F:ubiquitin protein ligase activity"/>
    <property type="evidence" value="ECO:0007669"/>
    <property type="project" value="UniProtKB-UniRule"/>
</dbReference>
<feature type="domain" description="E3 ubiquitin-protein ligase TRIP12-like TPR repeats" evidence="5">
    <location>
        <begin position="19"/>
        <end position="130"/>
    </location>
</feature>
<dbReference type="EC" id="2.3.2.26" evidence="4"/>
<name>A0AAF3FRC6_9BILA</name>
<keyword evidence="3" id="KW-0040">ANK repeat</keyword>
<dbReference type="AlphaFoldDB" id="A0AAF3FRC6"/>
<keyword evidence="6" id="KW-1185">Reference proteome</keyword>
<dbReference type="Gene3D" id="1.25.40.20">
    <property type="entry name" value="Ankyrin repeat-containing domain"/>
    <property type="match status" value="1"/>
</dbReference>
<reference evidence="7" key="1">
    <citation type="submission" date="2024-02" db="UniProtKB">
        <authorList>
            <consortium name="WormBaseParasite"/>
        </authorList>
    </citation>
    <scope>IDENTIFICATION</scope>
</reference>
<dbReference type="PROSITE" id="PS50297">
    <property type="entry name" value="ANK_REP_REGION"/>
    <property type="match status" value="1"/>
</dbReference>
<dbReference type="SUPFAM" id="SSF48403">
    <property type="entry name" value="Ankyrin repeat"/>
    <property type="match status" value="1"/>
</dbReference>
<dbReference type="Gene3D" id="1.25.10.10">
    <property type="entry name" value="Leucine-rich Repeat Variant"/>
    <property type="match status" value="1"/>
</dbReference>
<dbReference type="GO" id="GO:0016607">
    <property type="term" value="C:nuclear speck"/>
    <property type="evidence" value="ECO:0007669"/>
    <property type="project" value="TreeGrafter"/>
</dbReference>
<dbReference type="GO" id="GO:0070534">
    <property type="term" value="P:protein K63-linked ubiquitination"/>
    <property type="evidence" value="ECO:0007669"/>
    <property type="project" value="TreeGrafter"/>
</dbReference>
<comment type="catalytic activity">
    <reaction evidence="1 4">
        <text>S-ubiquitinyl-[E2 ubiquitin-conjugating enzyme]-L-cysteine + [acceptor protein]-L-lysine = [E2 ubiquitin-conjugating enzyme]-L-cysteine + N(6)-ubiquitinyl-[acceptor protein]-L-lysine.</text>
        <dbReference type="EC" id="2.3.2.26"/>
    </reaction>
</comment>
<protein>
    <recommendedName>
        <fullName evidence="4">E3 ubiquitin-protein ligase</fullName>
        <ecNumber evidence="4">2.3.2.26</ecNumber>
    </recommendedName>
</protein>
<dbReference type="InterPro" id="IPR036770">
    <property type="entry name" value="Ankyrin_rpt-contain_sf"/>
</dbReference>
<dbReference type="PROSITE" id="PS50088">
    <property type="entry name" value="ANK_REPEAT"/>
    <property type="match status" value="1"/>
</dbReference>
<dbReference type="Proteomes" id="UP000887575">
    <property type="component" value="Unassembled WGS sequence"/>
</dbReference>
<comment type="pathway">
    <text evidence="4">Protein modification; protein ubiquitination.</text>
</comment>
<feature type="repeat" description="ANK" evidence="3">
    <location>
        <begin position="383"/>
        <end position="415"/>
    </location>
</feature>
<evidence type="ECO:0000256" key="3">
    <source>
        <dbReference type="PROSITE-ProRule" id="PRU00023"/>
    </source>
</evidence>
<organism evidence="6 7">
    <name type="scientific">Mesorhabditis belari</name>
    <dbReference type="NCBI Taxonomy" id="2138241"/>
    <lineage>
        <taxon>Eukaryota</taxon>
        <taxon>Metazoa</taxon>
        <taxon>Ecdysozoa</taxon>
        <taxon>Nematoda</taxon>
        <taxon>Chromadorea</taxon>
        <taxon>Rhabditida</taxon>
        <taxon>Rhabditina</taxon>
        <taxon>Rhabditomorpha</taxon>
        <taxon>Rhabditoidea</taxon>
        <taxon>Rhabditidae</taxon>
        <taxon>Mesorhabditinae</taxon>
        <taxon>Mesorhabditis</taxon>
    </lineage>
</organism>
<evidence type="ECO:0000256" key="4">
    <source>
        <dbReference type="RuleBase" id="RU369009"/>
    </source>
</evidence>
<dbReference type="GO" id="GO:0043161">
    <property type="term" value="P:proteasome-mediated ubiquitin-dependent protein catabolic process"/>
    <property type="evidence" value="ECO:0007669"/>
    <property type="project" value="TreeGrafter"/>
</dbReference>
<proteinExistence type="inferred from homology"/>
<keyword evidence="4" id="KW-0833">Ubl conjugation pathway</keyword>
<dbReference type="SMART" id="SM00248">
    <property type="entry name" value="ANK"/>
    <property type="match status" value="2"/>
</dbReference>
<dbReference type="Pfam" id="PF25579">
    <property type="entry name" value="TPR_TRIP12_N"/>
    <property type="match status" value="1"/>
</dbReference>
<evidence type="ECO:0000313" key="6">
    <source>
        <dbReference type="Proteomes" id="UP000887575"/>
    </source>
</evidence>
<dbReference type="InterPro" id="IPR016024">
    <property type="entry name" value="ARM-type_fold"/>
</dbReference>
<accession>A0AAF3FRC6</accession>
<dbReference type="InterPro" id="IPR045322">
    <property type="entry name" value="HECTD1/TRIP12-like"/>
</dbReference>
<dbReference type="WBParaSite" id="MBELARI_LOCUS8664">
    <property type="protein sequence ID" value="MBELARI_LOCUS8664"/>
    <property type="gene ID" value="MBELARI_LOCUS8664"/>
</dbReference>
<keyword evidence="2 4" id="KW-0808">Transferase</keyword>
<evidence type="ECO:0000256" key="2">
    <source>
        <dbReference type="ARBA" id="ARBA00022679"/>
    </source>
</evidence>
<dbReference type="InterPro" id="IPR057948">
    <property type="entry name" value="TPR_TRIP12_N"/>
</dbReference>
<dbReference type="InterPro" id="IPR011989">
    <property type="entry name" value="ARM-like"/>
</dbReference>